<accession>A0AAV3PF21</accession>
<name>A0AAV3PF21_LITER</name>
<sequence length="131" mass="14432">MKVGGTGGGCLMRNGNSTTVFLDLCFIYNADSCFAVINKKTVKYNGRVVSMLNELEYINDEVWSNVYGTDCIARISPQNGNVHGWILLDKLRKGLLATGQSSVDILTFDGEVMAKVIRNKAAPDDKDTFSW</sequence>
<evidence type="ECO:0000313" key="1">
    <source>
        <dbReference type="EMBL" id="GAA0150289.1"/>
    </source>
</evidence>
<dbReference type="PANTHER" id="PTHR31270:SF1">
    <property type="entry name" value="GLUTAMINYL-PEPTIDE CYCLOTRANSFERASE"/>
    <property type="match status" value="1"/>
</dbReference>
<dbReference type="PANTHER" id="PTHR31270">
    <property type="entry name" value="GLUTAMINYL-PEPTIDE CYCLOTRANSFERASE"/>
    <property type="match status" value="1"/>
</dbReference>
<dbReference type="InterPro" id="IPR007788">
    <property type="entry name" value="QCT"/>
</dbReference>
<dbReference type="EMBL" id="BAABME010001563">
    <property type="protein sequence ID" value="GAA0150289.1"/>
    <property type="molecule type" value="Genomic_DNA"/>
</dbReference>
<protein>
    <submittedName>
        <fullName evidence="1">Uncharacterized protein</fullName>
    </submittedName>
</protein>
<dbReference type="GO" id="GO:0016603">
    <property type="term" value="F:glutaminyl-peptide cyclotransferase activity"/>
    <property type="evidence" value="ECO:0007669"/>
    <property type="project" value="InterPro"/>
</dbReference>
<gene>
    <name evidence="1" type="ORF">LIER_09262</name>
</gene>
<evidence type="ECO:0000313" key="2">
    <source>
        <dbReference type="Proteomes" id="UP001454036"/>
    </source>
</evidence>
<keyword evidence="2" id="KW-1185">Reference proteome</keyword>
<dbReference type="AlphaFoldDB" id="A0AAV3PF21"/>
<dbReference type="Pfam" id="PF05096">
    <property type="entry name" value="Glu_cyclase_2"/>
    <property type="match status" value="1"/>
</dbReference>
<dbReference type="Proteomes" id="UP001454036">
    <property type="component" value="Unassembled WGS sequence"/>
</dbReference>
<proteinExistence type="predicted"/>
<reference evidence="1 2" key="1">
    <citation type="submission" date="2024-01" db="EMBL/GenBank/DDBJ databases">
        <title>The complete chloroplast genome sequence of Lithospermum erythrorhizon: insights into the phylogenetic relationship among Boraginaceae species and the maternal lineages of purple gromwells.</title>
        <authorList>
            <person name="Okada T."/>
            <person name="Watanabe K."/>
        </authorList>
    </citation>
    <scope>NUCLEOTIDE SEQUENCE [LARGE SCALE GENOMIC DNA]</scope>
</reference>
<organism evidence="1 2">
    <name type="scientific">Lithospermum erythrorhizon</name>
    <name type="common">Purple gromwell</name>
    <name type="synonym">Lithospermum officinale var. erythrorhizon</name>
    <dbReference type="NCBI Taxonomy" id="34254"/>
    <lineage>
        <taxon>Eukaryota</taxon>
        <taxon>Viridiplantae</taxon>
        <taxon>Streptophyta</taxon>
        <taxon>Embryophyta</taxon>
        <taxon>Tracheophyta</taxon>
        <taxon>Spermatophyta</taxon>
        <taxon>Magnoliopsida</taxon>
        <taxon>eudicotyledons</taxon>
        <taxon>Gunneridae</taxon>
        <taxon>Pentapetalae</taxon>
        <taxon>asterids</taxon>
        <taxon>lamiids</taxon>
        <taxon>Boraginales</taxon>
        <taxon>Boraginaceae</taxon>
        <taxon>Boraginoideae</taxon>
        <taxon>Lithospermeae</taxon>
        <taxon>Lithospermum</taxon>
    </lineage>
</organism>
<comment type="caution">
    <text evidence="1">The sequence shown here is derived from an EMBL/GenBank/DDBJ whole genome shotgun (WGS) entry which is preliminary data.</text>
</comment>